<reference evidence="2 3" key="1">
    <citation type="journal article" date="2014" name="Genome Announc.">
        <title>Draft Genome Sequence of Brevibacillus panacihumi Strain W25, a Halotolerant Hydrocarbon-Degrading Bacterium.</title>
        <authorList>
            <person name="Wang X."/>
            <person name="Jin D."/>
            <person name="Zhou L."/>
            <person name="Wu L."/>
            <person name="An W."/>
            <person name="Chen Y."/>
            <person name="Zhao L."/>
        </authorList>
    </citation>
    <scope>NUCLEOTIDE SEQUENCE [LARGE SCALE GENOMIC DNA]</scope>
    <source>
        <strain evidence="2 3">W25</strain>
    </source>
</reference>
<keyword evidence="3" id="KW-1185">Reference proteome</keyword>
<dbReference type="HOGENOM" id="CLU_2272036_0_0_9"/>
<keyword evidence="1" id="KW-1133">Transmembrane helix</keyword>
<protein>
    <submittedName>
        <fullName evidence="2">Uncharacterized protein</fullName>
    </submittedName>
</protein>
<dbReference type="STRING" id="1408254.T458_17600"/>
<keyword evidence="1" id="KW-0812">Transmembrane</keyword>
<feature type="transmembrane region" description="Helical" evidence="1">
    <location>
        <begin position="73"/>
        <end position="91"/>
    </location>
</feature>
<evidence type="ECO:0000313" key="2">
    <source>
        <dbReference type="EMBL" id="EST53839.1"/>
    </source>
</evidence>
<organism evidence="2 3">
    <name type="scientific">Brevibacillus panacihumi W25</name>
    <dbReference type="NCBI Taxonomy" id="1408254"/>
    <lineage>
        <taxon>Bacteria</taxon>
        <taxon>Bacillati</taxon>
        <taxon>Bacillota</taxon>
        <taxon>Bacilli</taxon>
        <taxon>Bacillales</taxon>
        <taxon>Paenibacillaceae</taxon>
        <taxon>Brevibacillus</taxon>
    </lineage>
</organism>
<dbReference type="AlphaFoldDB" id="V6M5I8"/>
<dbReference type="EMBL" id="AYJU01000017">
    <property type="protein sequence ID" value="EST53839.1"/>
    <property type="molecule type" value="Genomic_DNA"/>
</dbReference>
<feature type="transmembrane region" description="Helical" evidence="1">
    <location>
        <begin position="24"/>
        <end position="43"/>
    </location>
</feature>
<dbReference type="Proteomes" id="UP000017973">
    <property type="component" value="Unassembled WGS sequence"/>
</dbReference>
<proteinExistence type="predicted"/>
<accession>V6M5I8</accession>
<sequence>MENAYWLYIVLTLSKDWKVKELQWFSEDVGIVISFLFGLYMIYSGIDGLISGEVHIGGRGTSSGAMVYRPGSIYISITFLAFGGFAIYLFVKKMIDYIKGNK</sequence>
<name>V6M5I8_9BACL</name>
<comment type="caution">
    <text evidence="2">The sequence shown here is derived from an EMBL/GenBank/DDBJ whole genome shotgun (WGS) entry which is preliminary data.</text>
</comment>
<keyword evidence="1" id="KW-0472">Membrane</keyword>
<gene>
    <name evidence="2" type="ORF">T458_17600</name>
</gene>
<evidence type="ECO:0000256" key="1">
    <source>
        <dbReference type="SAM" id="Phobius"/>
    </source>
</evidence>
<evidence type="ECO:0000313" key="3">
    <source>
        <dbReference type="Proteomes" id="UP000017973"/>
    </source>
</evidence>